<proteinExistence type="predicted"/>
<dbReference type="GO" id="GO:0009288">
    <property type="term" value="C:bacterial-type flagellum"/>
    <property type="evidence" value="ECO:0007669"/>
    <property type="project" value="InterPro"/>
</dbReference>
<dbReference type="SUPFAM" id="SSF48029">
    <property type="entry name" value="FliG"/>
    <property type="match status" value="1"/>
</dbReference>
<dbReference type="InterPro" id="IPR011002">
    <property type="entry name" value="FliG_a-hlx"/>
</dbReference>
<organism evidence="4 5">
    <name type="scientific">Hyphomonas hirschiana VP5</name>
    <dbReference type="NCBI Taxonomy" id="1280951"/>
    <lineage>
        <taxon>Bacteria</taxon>
        <taxon>Pseudomonadati</taxon>
        <taxon>Pseudomonadota</taxon>
        <taxon>Alphaproteobacteria</taxon>
        <taxon>Hyphomonadales</taxon>
        <taxon>Hyphomonadaceae</taxon>
        <taxon>Hyphomonas</taxon>
    </lineage>
</organism>
<dbReference type="OrthoDB" id="9780302at2"/>
<dbReference type="Gene3D" id="1.10.220.30">
    <property type="match status" value="2"/>
</dbReference>
<dbReference type="GO" id="GO:0006935">
    <property type="term" value="P:chemotaxis"/>
    <property type="evidence" value="ECO:0007669"/>
    <property type="project" value="InterPro"/>
</dbReference>
<dbReference type="PANTHER" id="PTHR30534:SF0">
    <property type="entry name" value="FLAGELLAR MOTOR SWITCH PROTEIN FLIG"/>
    <property type="match status" value="1"/>
</dbReference>
<dbReference type="GO" id="GO:0003774">
    <property type="term" value="F:cytoskeletal motor activity"/>
    <property type="evidence" value="ECO:0007669"/>
    <property type="project" value="InterPro"/>
</dbReference>
<dbReference type="PANTHER" id="PTHR30534">
    <property type="entry name" value="FLAGELLAR MOTOR SWITCH PROTEIN FLIG"/>
    <property type="match status" value="1"/>
</dbReference>
<keyword evidence="5" id="KW-1185">Reference proteome</keyword>
<evidence type="ECO:0000313" key="4">
    <source>
        <dbReference type="EMBL" id="KCZ93177.1"/>
    </source>
</evidence>
<protein>
    <submittedName>
        <fullName evidence="4">Putative flagellar motor switch protein FliG</fullName>
    </submittedName>
</protein>
<keyword evidence="4" id="KW-0969">Cilium</keyword>
<sequence length="318" mass="33959">MTLPATLTRRPDDGILRAARLMRALGPEAAGIWAELSPAEARELTAAMDSVADDPAAEADAARLFAEAAGRFGQAEQFPASSLHRHKDIWSALSALPVDTLVALVRPERAANVALILSRLSSETSARVLRALPPSLAVETMQRLLHLGAPSTVAVKCLEDYLTRRLPALASEGSRGGHERVARIFDQLDTRAESVFLAALDSAEPGAGQKVRALMFTFDDLAALDGGGMQTLLSTADRSVLILALKGARETTAAAFFANMTQRAGDLLREEIAALGPLRRSEVEAARLELVTLTRQLIQRGDIRGAAARGIAEDELIE</sequence>
<dbReference type="InterPro" id="IPR023087">
    <property type="entry name" value="Flg_Motor_Flig_C"/>
</dbReference>
<dbReference type="Proteomes" id="UP000025061">
    <property type="component" value="Unassembled WGS sequence"/>
</dbReference>
<accession>A0A059FRD8</accession>
<keyword evidence="4" id="KW-0966">Cell projection</keyword>
<reference evidence="4 5" key="1">
    <citation type="submission" date="2013-04" db="EMBL/GenBank/DDBJ databases">
        <title>Hyphomonas hirschiana VP5 Genome Sequencing.</title>
        <authorList>
            <person name="Lai Q."/>
            <person name="Shao Z."/>
        </authorList>
    </citation>
    <scope>NUCLEOTIDE SEQUENCE [LARGE SCALE GENOMIC DNA]</scope>
    <source>
        <strain evidence="4 5">VP5</strain>
    </source>
</reference>
<dbReference type="PRINTS" id="PR00954">
    <property type="entry name" value="FLGMOTORFLIG"/>
</dbReference>
<dbReference type="PATRIC" id="fig|1280951.3.peg.2190"/>
<dbReference type="Pfam" id="PF14841">
    <property type="entry name" value="FliG_M"/>
    <property type="match status" value="1"/>
</dbReference>
<dbReference type="GO" id="GO:0071973">
    <property type="term" value="P:bacterial-type flagellum-dependent cell motility"/>
    <property type="evidence" value="ECO:0007669"/>
    <property type="project" value="InterPro"/>
</dbReference>
<dbReference type="RefSeq" id="WP_011646409.1">
    <property type="nucleotide sequence ID" value="NZ_ARYI01000008.1"/>
</dbReference>
<evidence type="ECO:0000259" key="2">
    <source>
        <dbReference type="Pfam" id="PF01706"/>
    </source>
</evidence>
<evidence type="ECO:0000313" key="5">
    <source>
        <dbReference type="Proteomes" id="UP000025061"/>
    </source>
</evidence>
<gene>
    <name evidence="4" type="ORF">HHI_10849</name>
</gene>
<comment type="caution">
    <text evidence="4">The sequence shown here is derived from an EMBL/GenBank/DDBJ whole genome shotgun (WGS) entry which is preliminary data.</text>
</comment>
<name>A0A059FRD8_9PROT</name>
<dbReference type="EMBL" id="ARYI01000008">
    <property type="protein sequence ID" value="KCZ93177.1"/>
    <property type="molecule type" value="Genomic_DNA"/>
</dbReference>
<feature type="domain" description="Flagellar motor switch protein FliG middle" evidence="3">
    <location>
        <begin position="100"/>
        <end position="170"/>
    </location>
</feature>
<dbReference type="Pfam" id="PF01706">
    <property type="entry name" value="FliG_C"/>
    <property type="match status" value="1"/>
</dbReference>
<feature type="domain" description="Flagellar motor switch protein FliG C-terminal" evidence="2">
    <location>
        <begin position="199"/>
        <end position="303"/>
    </location>
</feature>
<keyword evidence="4" id="KW-0282">Flagellum</keyword>
<evidence type="ECO:0000256" key="1">
    <source>
        <dbReference type="ARBA" id="ARBA00025598"/>
    </source>
</evidence>
<dbReference type="AlphaFoldDB" id="A0A059FRD8"/>
<dbReference type="InterPro" id="IPR032779">
    <property type="entry name" value="FliG_M"/>
</dbReference>
<dbReference type="InterPro" id="IPR000090">
    <property type="entry name" value="Flg_Motor_Flig"/>
</dbReference>
<comment type="function">
    <text evidence="1">FliG is one of three proteins (FliG, FliN, FliM) that forms the rotor-mounted switch complex (C ring), located at the base of the basal body. This complex interacts with the CheY and CheZ chemotaxis proteins, in addition to contacting components of the motor that determine the direction of flagellar rotation.</text>
</comment>
<evidence type="ECO:0000259" key="3">
    <source>
        <dbReference type="Pfam" id="PF14841"/>
    </source>
</evidence>